<protein>
    <recommendedName>
        <fullName evidence="2">Fungal lipase-type domain-containing protein</fullName>
    </recommendedName>
</protein>
<dbReference type="SUPFAM" id="SSF53474">
    <property type="entry name" value="alpha/beta-Hydrolases"/>
    <property type="match status" value="1"/>
</dbReference>
<evidence type="ECO:0000313" key="3">
    <source>
        <dbReference type="EnsemblProtists" id="PYU1_T008480"/>
    </source>
</evidence>
<dbReference type="Pfam" id="PF01764">
    <property type="entry name" value="Lipase_3"/>
    <property type="match status" value="1"/>
</dbReference>
<evidence type="ECO:0000256" key="1">
    <source>
        <dbReference type="SAM" id="Phobius"/>
    </source>
</evidence>
<dbReference type="STRING" id="431595.K3WU34"/>
<evidence type="ECO:0000313" key="4">
    <source>
        <dbReference type="Proteomes" id="UP000019132"/>
    </source>
</evidence>
<sequence length="427" mass="48751">MLVVWLVWITRIGWQTGVYLRQLPYMSTRFQQLSYRFLSLETILILIYVMVLSGVQVFFLLQTWYLMGYEPFIQSAVHTFAKSHSGRPSLGKLIFLSVYVYLVMFVHLPPESGDSMGLLATTAYHVEEKPRVDHYGFLTPDSHLFCVETATWLLEIAWQAYFDPPGRPSPSGYGELDLEPYGFDLVTHLRSSLTDTHVVVALNQDRTRLVVAFRGTTSRENWKSNLRFHQKVLWMKSRGRWRQRTCMEATKDFLSKIPLLNMALPRVHSGFWKAYASVRDELKEVTRLILDENPGVTVYVTGHSMGGALAILAAYDLAVNFSMKVNMYNFGGPRVGNPSFCRHYNKCVPTSYRVVMDGDIVPGVPKFWGLYQHVGTEISIDLEGNLIVDPSFVERHLHVSSKTKVATHPSSVYRASLTKCLEDLMTN</sequence>
<dbReference type="AlphaFoldDB" id="K3WU34"/>
<dbReference type="HOGENOM" id="CLU_643239_0_0_1"/>
<dbReference type="Gene3D" id="3.40.50.1820">
    <property type="entry name" value="alpha/beta hydrolase"/>
    <property type="match status" value="1"/>
</dbReference>
<feature type="domain" description="Fungal lipase-type" evidence="2">
    <location>
        <begin position="210"/>
        <end position="366"/>
    </location>
</feature>
<dbReference type="InterPro" id="IPR002921">
    <property type="entry name" value="Fungal_lipase-type"/>
</dbReference>
<feature type="transmembrane region" description="Helical" evidence="1">
    <location>
        <begin position="37"/>
        <end position="61"/>
    </location>
</feature>
<reference evidence="4" key="2">
    <citation type="submission" date="2010-04" db="EMBL/GenBank/DDBJ databases">
        <authorList>
            <person name="Buell R."/>
            <person name="Hamilton J."/>
            <person name="Hostetler J."/>
        </authorList>
    </citation>
    <scope>NUCLEOTIDE SEQUENCE [LARGE SCALE GENOMIC DNA]</scope>
    <source>
        <strain evidence="4">DAOM:BR144</strain>
    </source>
</reference>
<keyword evidence="1" id="KW-1133">Transmembrane helix</keyword>
<dbReference type="CDD" id="cd00519">
    <property type="entry name" value="Lipase_3"/>
    <property type="match status" value="1"/>
</dbReference>
<dbReference type="EnsemblProtists" id="PYU1_T008480">
    <property type="protein sequence ID" value="PYU1_T008480"/>
    <property type="gene ID" value="PYU1_G008464"/>
</dbReference>
<keyword evidence="1" id="KW-0812">Transmembrane</keyword>
<dbReference type="InterPro" id="IPR029058">
    <property type="entry name" value="AB_hydrolase_fold"/>
</dbReference>
<keyword evidence="1" id="KW-0472">Membrane</keyword>
<reference evidence="4" key="1">
    <citation type="journal article" date="2010" name="Genome Biol.">
        <title>Genome sequence of the necrotrophic plant pathogen Pythium ultimum reveals original pathogenicity mechanisms and effector repertoire.</title>
        <authorList>
            <person name="Levesque C.A."/>
            <person name="Brouwer H."/>
            <person name="Cano L."/>
            <person name="Hamilton J.P."/>
            <person name="Holt C."/>
            <person name="Huitema E."/>
            <person name="Raffaele S."/>
            <person name="Robideau G.P."/>
            <person name="Thines M."/>
            <person name="Win J."/>
            <person name="Zerillo M.M."/>
            <person name="Beakes G.W."/>
            <person name="Boore J.L."/>
            <person name="Busam D."/>
            <person name="Dumas B."/>
            <person name="Ferriera S."/>
            <person name="Fuerstenberg S.I."/>
            <person name="Gachon C.M."/>
            <person name="Gaulin E."/>
            <person name="Govers F."/>
            <person name="Grenville-Briggs L."/>
            <person name="Horner N."/>
            <person name="Hostetler J."/>
            <person name="Jiang R.H."/>
            <person name="Johnson J."/>
            <person name="Krajaejun T."/>
            <person name="Lin H."/>
            <person name="Meijer H.J."/>
            <person name="Moore B."/>
            <person name="Morris P."/>
            <person name="Phuntmart V."/>
            <person name="Puiu D."/>
            <person name="Shetty J."/>
            <person name="Stajich J.E."/>
            <person name="Tripathy S."/>
            <person name="Wawra S."/>
            <person name="van West P."/>
            <person name="Whitty B.R."/>
            <person name="Coutinho P.M."/>
            <person name="Henrissat B."/>
            <person name="Martin F."/>
            <person name="Thomas P.D."/>
            <person name="Tyler B.M."/>
            <person name="De Vries R.P."/>
            <person name="Kamoun S."/>
            <person name="Yandell M."/>
            <person name="Tisserat N."/>
            <person name="Buell C.R."/>
        </authorList>
    </citation>
    <scope>NUCLEOTIDE SEQUENCE</scope>
    <source>
        <strain evidence="4">DAOM:BR144</strain>
    </source>
</reference>
<accession>K3WU34</accession>
<reference evidence="3" key="3">
    <citation type="submission" date="2015-02" db="UniProtKB">
        <authorList>
            <consortium name="EnsemblProtists"/>
        </authorList>
    </citation>
    <scope>IDENTIFICATION</scope>
    <source>
        <strain evidence="3">DAOM BR144</strain>
    </source>
</reference>
<dbReference type="eggNOG" id="KOG4569">
    <property type="taxonomic scope" value="Eukaryota"/>
</dbReference>
<evidence type="ECO:0000259" key="2">
    <source>
        <dbReference type="Pfam" id="PF01764"/>
    </source>
</evidence>
<dbReference type="GO" id="GO:0006629">
    <property type="term" value="P:lipid metabolic process"/>
    <property type="evidence" value="ECO:0007669"/>
    <property type="project" value="InterPro"/>
</dbReference>
<name>K3WU34_GLOUD</name>
<proteinExistence type="predicted"/>
<dbReference type="EMBL" id="GL376613">
    <property type="status" value="NOT_ANNOTATED_CDS"/>
    <property type="molecule type" value="Genomic_DNA"/>
</dbReference>
<keyword evidence="4" id="KW-1185">Reference proteome</keyword>
<organism evidence="3 4">
    <name type="scientific">Globisporangium ultimum (strain ATCC 200006 / CBS 805.95 / DAOM BR144)</name>
    <name type="common">Pythium ultimum</name>
    <dbReference type="NCBI Taxonomy" id="431595"/>
    <lineage>
        <taxon>Eukaryota</taxon>
        <taxon>Sar</taxon>
        <taxon>Stramenopiles</taxon>
        <taxon>Oomycota</taxon>
        <taxon>Peronosporomycetes</taxon>
        <taxon>Pythiales</taxon>
        <taxon>Pythiaceae</taxon>
        <taxon>Globisporangium</taxon>
    </lineage>
</organism>
<dbReference type="InterPro" id="IPR051218">
    <property type="entry name" value="Sec_MonoDiacylglyc_Lipase"/>
</dbReference>
<dbReference type="InParanoid" id="K3WU34"/>
<dbReference type="PANTHER" id="PTHR45856:SF11">
    <property type="entry name" value="FUNGAL LIPASE-LIKE DOMAIN-CONTAINING PROTEIN"/>
    <property type="match status" value="1"/>
</dbReference>
<dbReference type="PANTHER" id="PTHR45856">
    <property type="entry name" value="ALPHA/BETA-HYDROLASES SUPERFAMILY PROTEIN"/>
    <property type="match status" value="1"/>
</dbReference>
<dbReference type="Proteomes" id="UP000019132">
    <property type="component" value="Unassembled WGS sequence"/>
</dbReference>
<dbReference type="VEuPathDB" id="FungiDB:PYU1_G008464"/>